<evidence type="ECO:0000313" key="5">
    <source>
        <dbReference type="Proteomes" id="UP000198440"/>
    </source>
</evidence>
<keyword evidence="3" id="KW-0472">Membrane</keyword>
<organism evidence="4 5">
    <name type="scientific">Antarctobacter heliothermus</name>
    <dbReference type="NCBI Taxonomy" id="74033"/>
    <lineage>
        <taxon>Bacteria</taxon>
        <taxon>Pseudomonadati</taxon>
        <taxon>Pseudomonadota</taxon>
        <taxon>Alphaproteobacteria</taxon>
        <taxon>Rhodobacterales</taxon>
        <taxon>Roseobacteraceae</taxon>
        <taxon>Antarctobacter</taxon>
    </lineage>
</organism>
<evidence type="ECO:0000313" key="4">
    <source>
        <dbReference type="EMBL" id="SNS09149.1"/>
    </source>
</evidence>
<feature type="transmembrane region" description="Helical" evidence="3">
    <location>
        <begin position="150"/>
        <end position="170"/>
    </location>
</feature>
<name>A0A239BND1_9RHOB</name>
<sequence>MSRSTYVDRWYARGTDQVAKSTKDKPADKGAAKDSPPEADALTPDAPETEDTLPGADNNDSLTAESTDVVEDTFRSQAEDDTVADPILETGDPADTDPVSVGDDVLDADPYEDTLVADAAAPGMDADPAMAAAAAPQVIRETVVERKGGFMPVLLGGVVAAGLGFVAGSYPDLPFMGGTEEGEDPFVTETRAALLSQGEQIETLTKLTATTDEALGKIDLAPLGTSVTALEGGLGDLRTALAALDTKLTGLSDKATALDIRLTSIEKQPLVDAVSPDTVAAYERELETLKADVAAQKAAIAAAQADQLASMEAARKEIEAMADRARASEQSAESRATLAASRAALADLTTRARDGQPYVEPLAVLTANGVDVPTPLVEGAQDGLPTASALISSFPDAARDALAVARASGASEEDAGGVAGFFRNQLGARSVTPREGNDPDAILSRAEAALRNGDLNTVLTEIEMLPEAAQNEMSDWVAMARLRRGALAAAADLTQTLNQE</sequence>
<evidence type="ECO:0000256" key="3">
    <source>
        <dbReference type="SAM" id="Phobius"/>
    </source>
</evidence>
<evidence type="ECO:0008006" key="6">
    <source>
        <dbReference type="Google" id="ProtNLM"/>
    </source>
</evidence>
<dbReference type="Proteomes" id="UP000198440">
    <property type="component" value="Unassembled WGS sequence"/>
</dbReference>
<reference evidence="4 5" key="1">
    <citation type="submission" date="2017-06" db="EMBL/GenBank/DDBJ databases">
        <authorList>
            <person name="Kim H.J."/>
            <person name="Triplett B.A."/>
        </authorList>
    </citation>
    <scope>NUCLEOTIDE SEQUENCE [LARGE SCALE GENOMIC DNA]</scope>
    <source>
        <strain evidence="4 5">DSM 11445</strain>
    </source>
</reference>
<dbReference type="EMBL" id="FZON01000004">
    <property type="protein sequence ID" value="SNS09149.1"/>
    <property type="molecule type" value="Genomic_DNA"/>
</dbReference>
<feature type="coiled-coil region" evidence="1">
    <location>
        <begin position="279"/>
        <end position="331"/>
    </location>
</feature>
<accession>A0A239BND1</accession>
<evidence type="ECO:0000256" key="2">
    <source>
        <dbReference type="SAM" id="MobiDB-lite"/>
    </source>
</evidence>
<dbReference type="Gene3D" id="1.20.5.340">
    <property type="match status" value="1"/>
</dbReference>
<keyword evidence="3" id="KW-1133">Transmembrane helix</keyword>
<feature type="compositionally biased region" description="Basic and acidic residues" evidence="2">
    <location>
        <begin position="21"/>
        <end position="36"/>
    </location>
</feature>
<proteinExistence type="predicted"/>
<keyword evidence="1" id="KW-0175">Coiled coil</keyword>
<evidence type="ECO:0000256" key="1">
    <source>
        <dbReference type="SAM" id="Coils"/>
    </source>
</evidence>
<keyword evidence="3" id="KW-0812">Transmembrane</keyword>
<gene>
    <name evidence="4" type="ORF">SAMN04488078_100423</name>
</gene>
<feature type="region of interest" description="Disordered" evidence="2">
    <location>
        <begin position="1"/>
        <end position="99"/>
    </location>
</feature>
<protein>
    <recommendedName>
        <fullName evidence="6">Mitochondrial inner membrane protein</fullName>
    </recommendedName>
</protein>
<dbReference type="AlphaFoldDB" id="A0A239BND1"/>